<dbReference type="InterPro" id="IPR011701">
    <property type="entry name" value="MFS"/>
</dbReference>
<evidence type="ECO:0000313" key="3">
    <source>
        <dbReference type="Proteomes" id="UP000216207"/>
    </source>
</evidence>
<gene>
    <name evidence="2" type="ORF">CHH72_01185</name>
</gene>
<reference evidence="2 3" key="1">
    <citation type="submission" date="2017-07" db="EMBL/GenBank/DDBJ databases">
        <title>Isolation and whole genome analysis of endospore-forming bacteria from heroin.</title>
        <authorList>
            <person name="Kalinowski J."/>
            <person name="Ahrens B."/>
            <person name="Al-Dilaimi A."/>
            <person name="Winkler A."/>
            <person name="Wibberg D."/>
            <person name="Schleenbecker U."/>
            <person name="Ruckert C."/>
            <person name="Wolfel R."/>
            <person name="Grass G."/>
        </authorList>
    </citation>
    <scope>NUCLEOTIDE SEQUENCE [LARGE SCALE GENOMIC DNA]</scope>
    <source>
        <strain evidence="2 3">7539</strain>
    </source>
</reference>
<dbReference type="GO" id="GO:0005886">
    <property type="term" value="C:plasma membrane"/>
    <property type="evidence" value="ECO:0007669"/>
    <property type="project" value="UniProtKB-SubCell"/>
</dbReference>
<dbReference type="EMBL" id="NPCC01000004">
    <property type="protein sequence ID" value="PAE90529.1"/>
    <property type="molecule type" value="Genomic_DNA"/>
</dbReference>
<protein>
    <submittedName>
        <fullName evidence="2">MFS transporter</fullName>
    </submittedName>
</protein>
<dbReference type="Gene3D" id="1.20.1250.20">
    <property type="entry name" value="MFS general substrate transporter like domains"/>
    <property type="match status" value="1"/>
</dbReference>
<dbReference type="CDD" id="cd06174">
    <property type="entry name" value="MFS"/>
    <property type="match status" value="1"/>
</dbReference>
<dbReference type="Pfam" id="PF07690">
    <property type="entry name" value="MFS_1"/>
    <property type="match status" value="1"/>
</dbReference>
<dbReference type="Proteomes" id="UP000216207">
    <property type="component" value="Unassembled WGS sequence"/>
</dbReference>
<dbReference type="PANTHER" id="PTHR23526:SF2">
    <property type="entry name" value="MAJOR FACILITATOR SUPERFAMILY (MFS) PROFILE DOMAIN-CONTAINING PROTEIN"/>
    <property type="match status" value="1"/>
</dbReference>
<dbReference type="InterPro" id="IPR052528">
    <property type="entry name" value="Sugar_transport-like"/>
</dbReference>
<dbReference type="AlphaFoldDB" id="A0A268P4V1"/>
<sequence length="430" mass="47781">MQKKLADKVFGHVEASKDLKLLLVIGGLYALSVALSNTFVNIFLWKQSGKFMDLALYNLMSVMLQPLAFILAGKLTKRIDRVFILRLGVSIMSLFYITVLLAGSHAADYLLLLGALLGAGAGCYWLAFNVLTFEVTEPDTRDFFNGFLGLLTSFAGMTGPLLAGFIITRMTGYRGYFLIFACSLTLFLIGVILTMWLSKRHAKGKLQLGEVLKERRRNKDWARILCAHLFQGFREGTFAFVIVVWVYVTTGNELALGTYGLVTSSVQLVVYYLAARLLKRAFRKRAILVGGCILYGAIFILLFHLSFAKLITYGVFISIAYPLLLIPYISLTYDVIGRSYNAAELRVEYIIIRECVLNTGRILSILLFIAAISLFPEKQAIPAVLLLVGSGHLWIYFFVRNIQLSPQDPEPSHVQYAGDPDGENSAGGSV</sequence>
<dbReference type="PANTHER" id="PTHR23526">
    <property type="entry name" value="INTEGRAL MEMBRANE TRANSPORT PROTEIN-RELATED"/>
    <property type="match status" value="1"/>
</dbReference>
<dbReference type="SUPFAM" id="SSF103473">
    <property type="entry name" value="MFS general substrate transporter"/>
    <property type="match status" value="1"/>
</dbReference>
<dbReference type="GO" id="GO:0022857">
    <property type="term" value="F:transmembrane transporter activity"/>
    <property type="evidence" value="ECO:0007669"/>
    <property type="project" value="InterPro"/>
</dbReference>
<comment type="caution">
    <text evidence="2">The sequence shown here is derived from an EMBL/GenBank/DDBJ whole genome shotgun (WGS) entry which is preliminary data.</text>
</comment>
<comment type="subcellular location">
    <subcellularLocation>
        <location evidence="1">Cell membrane</location>
        <topology evidence="1">Multi-pass membrane protein</topology>
    </subcellularLocation>
</comment>
<dbReference type="OMA" id="EFALGKY"/>
<organism evidence="2 3">
    <name type="scientific">Shouchella clausii</name>
    <name type="common">Alkalihalobacillus clausii</name>
    <dbReference type="NCBI Taxonomy" id="79880"/>
    <lineage>
        <taxon>Bacteria</taxon>
        <taxon>Bacillati</taxon>
        <taxon>Bacillota</taxon>
        <taxon>Bacilli</taxon>
        <taxon>Bacillales</taxon>
        <taxon>Bacillaceae</taxon>
        <taxon>Shouchella</taxon>
    </lineage>
</organism>
<evidence type="ECO:0000256" key="1">
    <source>
        <dbReference type="ARBA" id="ARBA00004651"/>
    </source>
</evidence>
<evidence type="ECO:0000313" key="2">
    <source>
        <dbReference type="EMBL" id="PAE90529.1"/>
    </source>
</evidence>
<accession>A0A268P4V1</accession>
<proteinExistence type="predicted"/>
<dbReference type="RefSeq" id="WP_011246560.1">
    <property type="nucleotide sequence ID" value="NZ_CP104963.1"/>
</dbReference>
<name>A0A268P4V1_SHOCL</name>
<dbReference type="InterPro" id="IPR036259">
    <property type="entry name" value="MFS_trans_sf"/>
</dbReference>